<keyword evidence="1" id="KW-0472">Membrane</keyword>
<dbReference type="EMBL" id="AP014962">
    <property type="protein sequence ID" value="BAS97891.1"/>
    <property type="molecule type" value="Genomic_DNA"/>
</dbReference>
<feature type="transmembrane region" description="Helical" evidence="1">
    <location>
        <begin position="61"/>
        <end position="79"/>
    </location>
</feature>
<keyword evidence="3" id="KW-1185">Reference proteome</keyword>
<keyword evidence="1" id="KW-1133">Transmembrane helix</keyword>
<feature type="non-terminal residue" evidence="2">
    <location>
        <position position="1"/>
    </location>
</feature>
<protein>
    <submittedName>
        <fullName evidence="2">Os06g0495632 protein</fullName>
    </submittedName>
</protein>
<organism evidence="2 3">
    <name type="scientific">Oryza sativa subsp. japonica</name>
    <name type="common">Rice</name>
    <dbReference type="NCBI Taxonomy" id="39947"/>
    <lineage>
        <taxon>Eukaryota</taxon>
        <taxon>Viridiplantae</taxon>
        <taxon>Streptophyta</taxon>
        <taxon>Embryophyta</taxon>
        <taxon>Tracheophyta</taxon>
        <taxon>Spermatophyta</taxon>
        <taxon>Magnoliopsida</taxon>
        <taxon>Liliopsida</taxon>
        <taxon>Poales</taxon>
        <taxon>Poaceae</taxon>
        <taxon>BOP clade</taxon>
        <taxon>Oryzoideae</taxon>
        <taxon>Oryzeae</taxon>
        <taxon>Oryzinae</taxon>
        <taxon>Oryza</taxon>
        <taxon>Oryza sativa</taxon>
    </lineage>
</organism>
<dbReference type="Gramene" id="Os06t0495632-00">
    <property type="protein sequence ID" value="Os06t0495632-00"/>
    <property type="gene ID" value="Os06g0495632"/>
</dbReference>
<evidence type="ECO:0000256" key="1">
    <source>
        <dbReference type="SAM" id="Phobius"/>
    </source>
</evidence>
<gene>
    <name evidence="2" type="ordered locus">Os06g0495632</name>
    <name evidence="2" type="ORF">OSNPB_060495632</name>
</gene>
<accession>A0A0P0WWX6</accession>
<evidence type="ECO:0000313" key="2">
    <source>
        <dbReference type="EMBL" id="BAS97891.1"/>
    </source>
</evidence>
<sequence>LSSSTAGGGDDHFDRLLDPLLLVIFNFPIPNHTHRARRHHQAHLGARPDTLPRQLHLHPRGICTLLPLLVIVLLLFAAAPQ</sequence>
<dbReference type="AlphaFoldDB" id="A0A0P0WWX6"/>
<dbReference type="PaxDb" id="39947-A0A0P0WWX6"/>
<reference evidence="2 3" key="2">
    <citation type="journal article" date="2013" name="Plant Cell Physiol.">
        <title>Rice Annotation Project Database (RAP-DB): an integrative and interactive database for rice genomics.</title>
        <authorList>
            <person name="Sakai H."/>
            <person name="Lee S.S."/>
            <person name="Tanaka T."/>
            <person name="Numa H."/>
            <person name="Kim J."/>
            <person name="Kawahara Y."/>
            <person name="Wakimoto H."/>
            <person name="Yang C.C."/>
            <person name="Iwamoto M."/>
            <person name="Abe T."/>
            <person name="Yamada Y."/>
            <person name="Muto A."/>
            <person name="Inokuchi H."/>
            <person name="Ikemura T."/>
            <person name="Matsumoto T."/>
            <person name="Sasaki T."/>
            <person name="Itoh T."/>
        </authorList>
    </citation>
    <scope>NUCLEOTIDE SEQUENCE [LARGE SCALE GENOMIC DNA]</scope>
    <source>
        <strain evidence="3">cv. Nipponbare</strain>
    </source>
</reference>
<reference evidence="3" key="1">
    <citation type="journal article" date="2005" name="Nature">
        <title>The map-based sequence of the rice genome.</title>
        <authorList>
            <consortium name="International rice genome sequencing project (IRGSP)"/>
            <person name="Matsumoto T."/>
            <person name="Wu J."/>
            <person name="Kanamori H."/>
            <person name="Katayose Y."/>
            <person name="Fujisawa M."/>
            <person name="Namiki N."/>
            <person name="Mizuno H."/>
            <person name="Yamamoto K."/>
            <person name="Antonio B.A."/>
            <person name="Baba T."/>
            <person name="Sakata K."/>
            <person name="Nagamura Y."/>
            <person name="Aoki H."/>
            <person name="Arikawa K."/>
            <person name="Arita K."/>
            <person name="Bito T."/>
            <person name="Chiden Y."/>
            <person name="Fujitsuka N."/>
            <person name="Fukunaka R."/>
            <person name="Hamada M."/>
            <person name="Harada C."/>
            <person name="Hayashi A."/>
            <person name="Hijishita S."/>
            <person name="Honda M."/>
            <person name="Hosokawa S."/>
            <person name="Ichikawa Y."/>
            <person name="Idonuma A."/>
            <person name="Iijima M."/>
            <person name="Ikeda M."/>
            <person name="Ikeno M."/>
            <person name="Ito K."/>
            <person name="Ito S."/>
            <person name="Ito T."/>
            <person name="Ito Y."/>
            <person name="Ito Y."/>
            <person name="Iwabuchi A."/>
            <person name="Kamiya K."/>
            <person name="Karasawa W."/>
            <person name="Kurita K."/>
            <person name="Katagiri S."/>
            <person name="Kikuta A."/>
            <person name="Kobayashi H."/>
            <person name="Kobayashi N."/>
            <person name="Machita K."/>
            <person name="Maehara T."/>
            <person name="Masukawa M."/>
            <person name="Mizubayashi T."/>
            <person name="Mukai Y."/>
            <person name="Nagasaki H."/>
            <person name="Nagata Y."/>
            <person name="Naito S."/>
            <person name="Nakashima M."/>
            <person name="Nakama Y."/>
            <person name="Nakamichi Y."/>
            <person name="Nakamura M."/>
            <person name="Meguro A."/>
            <person name="Negishi M."/>
            <person name="Ohta I."/>
            <person name="Ohta T."/>
            <person name="Okamoto M."/>
            <person name="Ono N."/>
            <person name="Saji S."/>
            <person name="Sakaguchi M."/>
            <person name="Sakai K."/>
            <person name="Shibata M."/>
            <person name="Shimokawa T."/>
            <person name="Song J."/>
            <person name="Takazaki Y."/>
            <person name="Terasawa K."/>
            <person name="Tsugane M."/>
            <person name="Tsuji K."/>
            <person name="Ueda S."/>
            <person name="Waki K."/>
            <person name="Yamagata H."/>
            <person name="Yamamoto M."/>
            <person name="Yamamoto S."/>
            <person name="Yamane H."/>
            <person name="Yoshiki S."/>
            <person name="Yoshihara R."/>
            <person name="Yukawa K."/>
            <person name="Zhong H."/>
            <person name="Yano M."/>
            <person name="Yuan Q."/>
            <person name="Ouyang S."/>
            <person name="Liu J."/>
            <person name="Jones K.M."/>
            <person name="Gansberger K."/>
            <person name="Moffat K."/>
            <person name="Hill J."/>
            <person name="Bera J."/>
            <person name="Fadrosh D."/>
            <person name="Jin S."/>
            <person name="Johri S."/>
            <person name="Kim M."/>
            <person name="Overton L."/>
            <person name="Reardon M."/>
            <person name="Tsitrin T."/>
            <person name="Vuong H."/>
            <person name="Weaver B."/>
            <person name="Ciecko A."/>
            <person name="Tallon L."/>
            <person name="Jackson J."/>
            <person name="Pai G."/>
            <person name="Aken S.V."/>
            <person name="Utterback T."/>
            <person name="Reidmuller S."/>
            <person name="Feldblyum T."/>
            <person name="Hsiao J."/>
            <person name="Zismann V."/>
            <person name="Iobst S."/>
            <person name="de Vazeille A.R."/>
            <person name="Buell C.R."/>
            <person name="Ying K."/>
            <person name="Li Y."/>
            <person name="Lu T."/>
            <person name="Huang Y."/>
            <person name="Zhao Q."/>
            <person name="Feng Q."/>
            <person name="Zhang L."/>
            <person name="Zhu J."/>
            <person name="Weng Q."/>
            <person name="Mu J."/>
            <person name="Lu Y."/>
            <person name="Fan D."/>
            <person name="Liu Y."/>
            <person name="Guan J."/>
            <person name="Zhang Y."/>
            <person name="Yu S."/>
            <person name="Liu X."/>
            <person name="Zhang Y."/>
            <person name="Hong G."/>
            <person name="Han B."/>
            <person name="Choisne N."/>
            <person name="Demange N."/>
            <person name="Orjeda G."/>
            <person name="Samain S."/>
            <person name="Cattolico L."/>
            <person name="Pelletier E."/>
            <person name="Couloux A."/>
            <person name="Segurens B."/>
            <person name="Wincker P."/>
            <person name="D'Hont A."/>
            <person name="Scarpelli C."/>
            <person name="Weissenbach J."/>
            <person name="Salanoubat M."/>
            <person name="Quetier F."/>
            <person name="Yu Y."/>
            <person name="Kim H.R."/>
            <person name="Rambo T."/>
            <person name="Currie J."/>
            <person name="Collura K."/>
            <person name="Luo M."/>
            <person name="Yang T."/>
            <person name="Ammiraju J.S.S."/>
            <person name="Engler F."/>
            <person name="Soderlund C."/>
            <person name="Wing R.A."/>
            <person name="Palmer L.E."/>
            <person name="de la Bastide M."/>
            <person name="Spiegel L."/>
            <person name="Nascimento L."/>
            <person name="Zutavern T."/>
            <person name="O'Shaughnessy A."/>
            <person name="Dike S."/>
            <person name="Dedhia N."/>
            <person name="Preston R."/>
            <person name="Balija V."/>
            <person name="McCombie W.R."/>
            <person name="Chow T."/>
            <person name="Chen H."/>
            <person name="Chung M."/>
            <person name="Chen C."/>
            <person name="Shaw J."/>
            <person name="Wu H."/>
            <person name="Hsiao K."/>
            <person name="Chao Y."/>
            <person name="Chu M."/>
            <person name="Cheng C."/>
            <person name="Hour A."/>
            <person name="Lee P."/>
            <person name="Lin S."/>
            <person name="Lin Y."/>
            <person name="Liou J."/>
            <person name="Liu S."/>
            <person name="Hsing Y."/>
            <person name="Raghuvanshi S."/>
            <person name="Mohanty A."/>
            <person name="Bharti A.K."/>
            <person name="Gaur A."/>
            <person name="Gupta V."/>
            <person name="Kumar D."/>
            <person name="Ravi V."/>
            <person name="Vij S."/>
            <person name="Kapur A."/>
            <person name="Khurana P."/>
            <person name="Khurana P."/>
            <person name="Khurana J.P."/>
            <person name="Tyagi A.K."/>
            <person name="Gaikwad K."/>
            <person name="Singh A."/>
            <person name="Dalal V."/>
            <person name="Srivastava S."/>
            <person name="Dixit A."/>
            <person name="Pal A.K."/>
            <person name="Ghazi I.A."/>
            <person name="Yadav M."/>
            <person name="Pandit A."/>
            <person name="Bhargava A."/>
            <person name="Sureshbabu K."/>
            <person name="Batra K."/>
            <person name="Sharma T.R."/>
            <person name="Mohapatra T."/>
            <person name="Singh N.K."/>
            <person name="Messing J."/>
            <person name="Nelson A.B."/>
            <person name="Fuks G."/>
            <person name="Kavchok S."/>
            <person name="Keizer G."/>
            <person name="Linton E."/>
            <person name="Llaca V."/>
            <person name="Song R."/>
            <person name="Tanyolac B."/>
            <person name="Young S."/>
            <person name="Ho-Il K."/>
            <person name="Hahn J.H."/>
            <person name="Sangsakoo G."/>
            <person name="Vanavichit A."/>
            <person name="de Mattos Luiz.A.T."/>
            <person name="Zimmer P.D."/>
            <person name="Malone G."/>
            <person name="Dellagostin O."/>
            <person name="de Oliveira A.C."/>
            <person name="Bevan M."/>
            <person name="Bancroft I."/>
            <person name="Minx P."/>
            <person name="Cordum H."/>
            <person name="Wilson R."/>
            <person name="Cheng Z."/>
            <person name="Jin W."/>
            <person name="Jiang J."/>
            <person name="Leong S.A."/>
            <person name="Iwama H."/>
            <person name="Gojobori T."/>
            <person name="Itoh T."/>
            <person name="Niimura Y."/>
            <person name="Fujii Y."/>
            <person name="Habara T."/>
            <person name="Sakai H."/>
            <person name="Sato Y."/>
            <person name="Wilson G."/>
            <person name="Kumar K."/>
            <person name="McCouch S."/>
            <person name="Juretic N."/>
            <person name="Hoen D."/>
            <person name="Wright S."/>
            <person name="Bruskiewich R."/>
            <person name="Bureau T."/>
            <person name="Miyao A."/>
            <person name="Hirochika H."/>
            <person name="Nishikawa T."/>
            <person name="Kadowaki K."/>
            <person name="Sugiura M."/>
            <person name="Burr B."/>
            <person name="Sasaki T."/>
        </authorList>
    </citation>
    <scope>NUCLEOTIDE SEQUENCE [LARGE SCALE GENOMIC DNA]</scope>
    <source>
        <strain evidence="3">cv. Nipponbare</strain>
    </source>
</reference>
<proteinExistence type="predicted"/>
<dbReference type="Proteomes" id="UP000059680">
    <property type="component" value="Chromosome 6"/>
</dbReference>
<evidence type="ECO:0000313" key="3">
    <source>
        <dbReference type="Proteomes" id="UP000059680"/>
    </source>
</evidence>
<reference evidence="2 3" key="3">
    <citation type="journal article" date="2013" name="Rice">
        <title>Improvement of the Oryza sativa Nipponbare reference genome using next generation sequence and optical map data.</title>
        <authorList>
            <person name="Kawahara Y."/>
            <person name="de la Bastide M."/>
            <person name="Hamilton J.P."/>
            <person name="Kanamori H."/>
            <person name="McCombie W.R."/>
            <person name="Ouyang S."/>
            <person name="Schwartz D.C."/>
            <person name="Tanaka T."/>
            <person name="Wu J."/>
            <person name="Zhou S."/>
            <person name="Childs K.L."/>
            <person name="Davidson R.M."/>
            <person name="Lin H."/>
            <person name="Quesada-Ocampo L."/>
            <person name="Vaillancourt B."/>
            <person name="Sakai H."/>
            <person name="Lee S.S."/>
            <person name="Kim J."/>
            <person name="Numa H."/>
            <person name="Itoh T."/>
            <person name="Buell C.R."/>
            <person name="Matsumoto T."/>
        </authorList>
    </citation>
    <scope>NUCLEOTIDE SEQUENCE [LARGE SCALE GENOMIC DNA]</scope>
    <source>
        <strain evidence="3">cv. Nipponbare</strain>
    </source>
</reference>
<dbReference type="InParanoid" id="A0A0P0WWX6"/>
<name>A0A0P0WWX6_ORYSJ</name>
<keyword evidence="1" id="KW-0812">Transmembrane</keyword>